<feature type="domain" description="Thioester reductase (TE)" evidence="3">
    <location>
        <begin position="58"/>
        <end position="169"/>
    </location>
</feature>
<dbReference type="STRING" id="93759.A0A1R3HEI4"/>
<comment type="similarity">
    <text evidence="1">Belongs to the fatty acyl-CoA reductase family.</text>
</comment>
<keyword evidence="1" id="KW-0444">Lipid biosynthesis</keyword>
<evidence type="ECO:0000256" key="2">
    <source>
        <dbReference type="SAM" id="MobiDB-lite"/>
    </source>
</evidence>
<dbReference type="GO" id="GO:0010345">
    <property type="term" value="P:suberin biosynthetic process"/>
    <property type="evidence" value="ECO:0007669"/>
    <property type="project" value="TreeGrafter"/>
</dbReference>
<gene>
    <name evidence="4" type="ORF">COLO4_29422</name>
</gene>
<comment type="catalytic activity">
    <reaction evidence="1">
        <text>a long-chain fatty acyl-CoA + 2 NADPH + 2 H(+) = a long-chain primary fatty alcohol + 2 NADP(+) + CoA</text>
        <dbReference type="Rhea" id="RHEA:52716"/>
        <dbReference type="ChEBI" id="CHEBI:15378"/>
        <dbReference type="ChEBI" id="CHEBI:57287"/>
        <dbReference type="ChEBI" id="CHEBI:57783"/>
        <dbReference type="ChEBI" id="CHEBI:58349"/>
        <dbReference type="ChEBI" id="CHEBI:77396"/>
        <dbReference type="ChEBI" id="CHEBI:83139"/>
        <dbReference type="EC" id="1.2.1.84"/>
    </reaction>
</comment>
<comment type="caution">
    <text evidence="4">The sequence shown here is derived from an EMBL/GenBank/DDBJ whole genome shotgun (WGS) entry which is preliminary data.</text>
</comment>
<keyword evidence="1" id="KW-0443">Lipid metabolism</keyword>
<dbReference type="InterPro" id="IPR013120">
    <property type="entry name" value="FAR_NAD-bd"/>
</dbReference>
<dbReference type="GO" id="GO:0080019">
    <property type="term" value="F:alcohol-forming very long-chain fatty acyl-CoA reductase activity"/>
    <property type="evidence" value="ECO:0007669"/>
    <property type="project" value="InterPro"/>
</dbReference>
<evidence type="ECO:0000259" key="3">
    <source>
        <dbReference type="Pfam" id="PF07993"/>
    </source>
</evidence>
<feature type="region of interest" description="Disordered" evidence="2">
    <location>
        <begin position="443"/>
        <end position="464"/>
    </location>
</feature>
<dbReference type="InterPro" id="IPR036291">
    <property type="entry name" value="NAD(P)-bd_dom_sf"/>
</dbReference>
<dbReference type="SUPFAM" id="SSF51735">
    <property type="entry name" value="NAD(P)-binding Rossmann-fold domains"/>
    <property type="match status" value="2"/>
</dbReference>
<feature type="compositionally biased region" description="Polar residues" evidence="2">
    <location>
        <begin position="1"/>
        <end position="14"/>
    </location>
</feature>
<dbReference type="OrthoDB" id="429813at2759"/>
<evidence type="ECO:0000313" key="5">
    <source>
        <dbReference type="Proteomes" id="UP000187203"/>
    </source>
</evidence>
<dbReference type="PANTHER" id="PTHR11011:SF45">
    <property type="entry name" value="FATTY ACYL-COA REDUCTASE CG8306-RELATED"/>
    <property type="match status" value="1"/>
</dbReference>
<dbReference type="AlphaFoldDB" id="A0A1R3HEI4"/>
<feature type="region of interest" description="Disordered" evidence="2">
    <location>
        <begin position="347"/>
        <end position="372"/>
    </location>
</feature>
<comment type="function">
    <text evidence="1">Catalyzes the reduction of fatty acyl-CoA to fatty alcohols.</text>
</comment>
<protein>
    <recommendedName>
        <fullName evidence="1">Fatty acyl-CoA reductase</fullName>
        <ecNumber evidence="1">1.2.1.84</ecNumber>
    </recommendedName>
</protein>
<feature type="region of interest" description="Disordered" evidence="2">
    <location>
        <begin position="1"/>
        <end position="35"/>
    </location>
</feature>
<evidence type="ECO:0000313" key="4">
    <source>
        <dbReference type="EMBL" id="OMO68766.1"/>
    </source>
</evidence>
<name>A0A1R3HEI4_9ROSI</name>
<dbReference type="Gene3D" id="3.40.50.720">
    <property type="entry name" value="NAD(P)-binding Rossmann-like Domain"/>
    <property type="match status" value="2"/>
</dbReference>
<sequence>MDHPSSAQHLTSPMNRAAPEVECTNTSRRRPKKKKTTQCSFFTSITININLLGNPTANFMLSKLVPVVGNICESDLGLDGDLADVIAKDVDIIVNSAANTTFDERYDVAIDINTRGACHLMGFAKKCQKLKLFLQVSTAYVNGQRQGRIIEKPFDIGDSIARENLISETTPRSIPELDVSGGDEVVGAGRILEGKGYVGEEARGILEGRGVVGEGAGGSSVLGLSEKMPMMDPIVLCYGKEQLSGFLVDPNGVLDVVPADMVVNATLAAIARHGMSPKPDINIYHIASSVVNPLVFQDLAGMLYEHYNSSPFLDSKGRPIHVSSMKFFNSMEDFSAHLWKDKYSADLKAGSPRPKSSRFDNGEGSCRSSSVSRRLSPLSVTAAGRGGGLAQLSFSASNSRRNLRRHVDSMILRGRQAERPIATDDGSYEILSRNPRVVAPSIVEGGGQSVMNGPRIREGSGGVVARSGEEGSAFEAEMRELYGDLGLPGSMGLTNPNPILRESVTAIKGKNKQPATEYQGKSSTESSTPINFCFKSGNQQHDLREGVDHGQQNSNSVSSPSIPGIGEPSNGMLRVGRGPDLMGLVNGLVTSSPLQQPNYGQEGPVLSNVGASWR</sequence>
<dbReference type="PANTHER" id="PTHR11011">
    <property type="entry name" value="MALE STERILITY PROTEIN 2-RELATED"/>
    <property type="match status" value="1"/>
</dbReference>
<reference evidence="5" key="1">
    <citation type="submission" date="2013-09" db="EMBL/GenBank/DDBJ databases">
        <title>Corchorus olitorius genome sequencing.</title>
        <authorList>
            <person name="Alam M."/>
            <person name="Haque M.S."/>
            <person name="Islam M.S."/>
            <person name="Emdad E.M."/>
            <person name="Islam M.M."/>
            <person name="Ahmed B."/>
            <person name="Halim A."/>
            <person name="Hossen Q.M.M."/>
            <person name="Hossain M.Z."/>
            <person name="Ahmed R."/>
            <person name="Khan M.M."/>
            <person name="Islam R."/>
            <person name="Rashid M.M."/>
            <person name="Khan S.A."/>
            <person name="Rahman M.S."/>
            <person name="Alam M."/>
            <person name="Yahiya A.S."/>
            <person name="Khan M.S."/>
            <person name="Azam M.S."/>
            <person name="Haque T."/>
            <person name="Lashkar M.Z.H."/>
            <person name="Akhand A.I."/>
            <person name="Morshed G."/>
            <person name="Roy S."/>
            <person name="Uddin K.S."/>
            <person name="Rabeya T."/>
            <person name="Hossain A.S."/>
            <person name="Chowdhury A."/>
            <person name="Snigdha A.R."/>
            <person name="Mortoza M.S."/>
            <person name="Matin S.A."/>
            <person name="Hoque S.M.E."/>
            <person name="Islam M.K."/>
            <person name="Roy D.K."/>
            <person name="Haider R."/>
            <person name="Moosa M.M."/>
            <person name="Elias S.M."/>
            <person name="Hasan A.M."/>
            <person name="Jahan S."/>
            <person name="Shafiuddin M."/>
            <person name="Mahmood N."/>
            <person name="Shommy N.S."/>
        </authorList>
    </citation>
    <scope>NUCLEOTIDE SEQUENCE [LARGE SCALE GENOMIC DNA]</scope>
    <source>
        <strain evidence="5">cv. O-4</strain>
    </source>
</reference>
<proteinExistence type="inferred from homology"/>
<dbReference type="GO" id="GO:0035336">
    <property type="term" value="P:long-chain fatty-acyl-CoA metabolic process"/>
    <property type="evidence" value="ECO:0007669"/>
    <property type="project" value="TreeGrafter"/>
</dbReference>
<dbReference type="Proteomes" id="UP000187203">
    <property type="component" value="Unassembled WGS sequence"/>
</dbReference>
<dbReference type="Pfam" id="PF07993">
    <property type="entry name" value="NAD_binding_4"/>
    <property type="match status" value="1"/>
</dbReference>
<evidence type="ECO:0000256" key="1">
    <source>
        <dbReference type="RuleBase" id="RU363097"/>
    </source>
</evidence>
<keyword evidence="1" id="KW-0560">Oxidoreductase</keyword>
<dbReference type="GO" id="GO:0102965">
    <property type="term" value="F:alcohol-forming long-chain fatty acyl-CoA reductase activity"/>
    <property type="evidence" value="ECO:0007669"/>
    <property type="project" value="UniProtKB-EC"/>
</dbReference>
<keyword evidence="5" id="KW-1185">Reference proteome</keyword>
<dbReference type="EC" id="1.2.1.84" evidence="1"/>
<organism evidence="4 5">
    <name type="scientific">Corchorus olitorius</name>
    <dbReference type="NCBI Taxonomy" id="93759"/>
    <lineage>
        <taxon>Eukaryota</taxon>
        <taxon>Viridiplantae</taxon>
        <taxon>Streptophyta</taxon>
        <taxon>Embryophyta</taxon>
        <taxon>Tracheophyta</taxon>
        <taxon>Spermatophyta</taxon>
        <taxon>Magnoliopsida</taxon>
        <taxon>eudicotyledons</taxon>
        <taxon>Gunneridae</taxon>
        <taxon>Pentapetalae</taxon>
        <taxon>rosids</taxon>
        <taxon>malvids</taxon>
        <taxon>Malvales</taxon>
        <taxon>Malvaceae</taxon>
        <taxon>Grewioideae</taxon>
        <taxon>Apeibeae</taxon>
        <taxon>Corchorus</taxon>
    </lineage>
</organism>
<feature type="compositionally biased region" description="Low complexity" evidence="2">
    <location>
        <begin position="553"/>
        <end position="571"/>
    </location>
</feature>
<keyword evidence="1" id="KW-0521">NADP</keyword>
<accession>A0A1R3HEI4</accession>
<feature type="region of interest" description="Disordered" evidence="2">
    <location>
        <begin position="591"/>
        <end position="614"/>
    </location>
</feature>
<dbReference type="InterPro" id="IPR026055">
    <property type="entry name" value="FAR"/>
</dbReference>
<dbReference type="EMBL" id="AWUE01020349">
    <property type="protein sequence ID" value="OMO68766.1"/>
    <property type="molecule type" value="Genomic_DNA"/>
</dbReference>
<feature type="compositionally biased region" description="Polar residues" evidence="2">
    <location>
        <begin position="513"/>
        <end position="540"/>
    </location>
</feature>
<feature type="region of interest" description="Disordered" evidence="2">
    <location>
        <begin position="508"/>
        <end position="578"/>
    </location>
</feature>